<dbReference type="EMBL" id="JAGTAR010000003">
    <property type="protein sequence ID" value="MBR8534596.1"/>
    <property type="molecule type" value="Genomic_DNA"/>
</dbReference>
<keyword evidence="3" id="KW-0560">Oxidoreductase</keyword>
<comment type="caution">
    <text evidence="9">The sequence shown here is derived from an EMBL/GenBank/DDBJ whole genome shotgun (WGS) entry which is preliminary data.</text>
</comment>
<dbReference type="RefSeq" id="WP_212188497.1">
    <property type="nucleotide sequence ID" value="NZ_JAGTAR010000003.1"/>
</dbReference>
<accession>A0A941F0F6</accession>
<sequence>MDTLYQILDGLMTRYQQRVSDVGKIMHALKDKGIISQLSDIENDHIAFRTIGVPQLGIQSLEKIFLYHGYVAREDFYFEHKKINARWYAPPENSLPRIFISELRVNDFPDSIQKVITSFTDEVKTDPVEYLDLNNAMQVDEFLHSPLWRTPSWEEFQMLAEVSEYASWTIYNKYYLNHFTISVHNLPHPYNTLEVFNEFLMSIGITLNNAGGLIKTSKDGLLKQSSSVSKMMAATFANEDIHQIAGSYVEFAERKVLPEFAHIPENEIERKHRRDGFETANADKIFESTYSSQTGKPKS</sequence>
<gene>
    <name evidence="9" type="ORF">KDU71_03420</name>
</gene>
<feature type="region of interest" description="Disordered" evidence="8">
    <location>
        <begin position="271"/>
        <end position="299"/>
    </location>
</feature>
<dbReference type="Proteomes" id="UP000679220">
    <property type="component" value="Unassembled WGS sequence"/>
</dbReference>
<evidence type="ECO:0000256" key="3">
    <source>
        <dbReference type="ARBA" id="ARBA00023002"/>
    </source>
</evidence>
<evidence type="ECO:0000256" key="2">
    <source>
        <dbReference type="ARBA" id="ARBA00022964"/>
    </source>
</evidence>
<evidence type="ECO:0000256" key="8">
    <source>
        <dbReference type="SAM" id="MobiDB-lite"/>
    </source>
</evidence>
<reference evidence="9" key="2">
    <citation type="submission" date="2021-04" db="EMBL/GenBank/DDBJ databases">
        <authorList>
            <person name="Zhang T."/>
            <person name="Zhang Y."/>
            <person name="Lu D."/>
            <person name="Zuo D."/>
            <person name="Du Z."/>
        </authorList>
    </citation>
    <scope>NUCLEOTIDE SEQUENCE</scope>
    <source>
        <strain evidence="9">JR1</strain>
    </source>
</reference>
<dbReference type="PANTHER" id="PTHR31136">
    <property type="entry name" value="DUF1338 DOMAIN-CONTAINING PROTEIN"/>
    <property type="match status" value="1"/>
</dbReference>
<dbReference type="EC" id="1.13.11.93" evidence="6"/>
<proteinExistence type="inferred from homology"/>
<dbReference type="SMART" id="SM01150">
    <property type="entry name" value="DUF1338"/>
    <property type="match status" value="1"/>
</dbReference>
<comment type="cofactor">
    <cofactor evidence="1">
        <name>Fe(2+)</name>
        <dbReference type="ChEBI" id="CHEBI:29033"/>
    </cofactor>
</comment>
<evidence type="ECO:0000256" key="7">
    <source>
        <dbReference type="ARBA" id="ARBA00035045"/>
    </source>
</evidence>
<keyword evidence="4" id="KW-0408">Iron</keyword>
<evidence type="ECO:0000256" key="1">
    <source>
        <dbReference type="ARBA" id="ARBA00001954"/>
    </source>
</evidence>
<evidence type="ECO:0000256" key="6">
    <source>
        <dbReference type="ARBA" id="ARBA00035023"/>
    </source>
</evidence>
<comment type="similarity">
    <text evidence="5">Belongs to the 2-oxoadipate dioxygenase/decarboxylase family.</text>
</comment>
<dbReference type="PANTHER" id="PTHR31136:SF5">
    <property type="entry name" value="2-OXOADIPATE DIOXYGENASE_DECARBOXYLASE, CHLOROPLASTIC"/>
    <property type="match status" value="1"/>
</dbReference>
<reference evidence="9" key="1">
    <citation type="journal article" date="2018" name="Int. J. Syst. Evol. Microbiol.">
        <title>Carboxylicivirga sediminis sp. nov., isolated from coastal sediment.</title>
        <authorList>
            <person name="Wang F.Q."/>
            <person name="Ren L.H."/>
            <person name="Zou R.J."/>
            <person name="Sun Y.Z."/>
            <person name="Liu X.J."/>
            <person name="Jiang F."/>
            <person name="Liu L.J."/>
        </authorList>
    </citation>
    <scope>NUCLEOTIDE SEQUENCE</scope>
    <source>
        <strain evidence="9">JR1</strain>
    </source>
</reference>
<keyword evidence="10" id="KW-1185">Reference proteome</keyword>
<evidence type="ECO:0000256" key="5">
    <source>
        <dbReference type="ARBA" id="ARBA00035013"/>
    </source>
</evidence>
<organism evidence="9 10">
    <name type="scientific">Carboxylicivirga sediminis</name>
    <dbReference type="NCBI Taxonomy" id="2006564"/>
    <lineage>
        <taxon>Bacteria</taxon>
        <taxon>Pseudomonadati</taxon>
        <taxon>Bacteroidota</taxon>
        <taxon>Bacteroidia</taxon>
        <taxon>Marinilabiliales</taxon>
        <taxon>Marinilabiliaceae</taxon>
        <taxon>Carboxylicivirga</taxon>
    </lineage>
</organism>
<evidence type="ECO:0000313" key="10">
    <source>
        <dbReference type="Proteomes" id="UP000679220"/>
    </source>
</evidence>
<dbReference type="CDD" id="cd16350">
    <property type="entry name" value="VOC_like"/>
    <property type="match status" value="1"/>
</dbReference>
<dbReference type="Gene3D" id="3.10.180.50">
    <property type="match status" value="1"/>
</dbReference>
<name>A0A941F0F6_9BACT</name>
<keyword evidence="2" id="KW-0223">Dioxygenase</keyword>
<dbReference type="GO" id="GO:0051213">
    <property type="term" value="F:dioxygenase activity"/>
    <property type="evidence" value="ECO:0007669"/>
    <property type="project" value="UniProtKB-KW"/>
</dbReference>
<dbReference type="Pfam" id="PF07063">
    <property type="entry name" value="HGLS"/>
    <property type="match status" value="1"/>
</dbReference>
<dbReference type="InterPro" id="IPR009770">
    <property type="entry name" value="HGLS"/>
</dbReference>
<evidence type="ECO:0000313" key="9">
    <source>
        <dbReference type="EMBL" id="MBR8534596.1"/>
    </source>
</evidence>
<feature type="compositionally biased region" description="Polar residues" evidence="8">
    <location>
        <begin position="288"/>
        <end position="299"/>
    </location>
</feature>
<protein>
    <recommendedName>
        <fullName evidence="6">2-oxoadipate dioxygenase/decarboxylase</fullName>
        <ecNumber evidence="6">1.13.11.93</ecNumber>
    </recommendedName>
    <alternativeName>
        <fullName evidence="7">2-hydroxyglutarate synthase</fullName>
    </alternativeName>
</protein>
<evidence type="ECO:0000256" key="4">
    <source>
        <dbReference type="ARBA" id="ARBA00023004"/>
    </source>
</evidence>
<dbReference type="AlphaFoldDB" id="A0A941F0F6"/>